<feature type="domain" description="Trafficking protein particle complex subunit 13 N-terminal" evidence="2">
    <location>
        <begin position="9"/>
        <end position="189"/>
    </location>
</feature>
<gene>
    <name evidence="4" type="ORF">M404DRAFT_954191</name>
</gene>
<accession>A0A0C3J4V1</accession>
<proteinExistence type="predicted"/>
<dbReference type="STRING" id="870435.A0A0C3J4V1"/>
<dbReference type="InterPro" id="IPR010378">
    <property type="entry name" value="TRAPPC13"/>
</dbReference>
<dbReference type="Pfam" id="PF23647">
    <property type="entry name" value="TRAPPC13_M"/>
    <property type="match status" value="1"/>
</dbReference>
<dbReference type="HOGENOM" id="CLU_390303_0_0_1"/>
<dbReference type="Pfam" id="PF06159">
    <property type="entry name" value="TRAPPC13_N"/>
    <property type="match status" value="1"/>
</dbReference>
<dbReference type="PANTHER" id="PTHR13134">
    <property type="entry name" value="TRAFFICKING PROTEIN PARTICLE COMPLEX SUBUNIT 13"/>
    <property type="match status" value="1"/>
</dbReference>
<dbReference type="InterPro" id="IPR055427">
    <property type="entry name" value="TRAPPC13_N"/>
</dbReference>
<name>A0A0C3J4V1_PISTI</name>
<evidence type="ECO:0000313" key="4">
    <source>
        <dbReference type="EMBL" id="KIO04113.1"/>
    </source>
</evidence>
<evidence type="ECO:0000259" key="3">
    <source>
        <dbReference type="Pfam" id="PF23647"/>
    </source>
</evidence>
<reference evidence="4 5" key="1">
    <citation type="submission" date="2014-04" db="EMBL/GenBank/DDBJ databases">
        <authorList>
            <consortium name="DOE Joint Genome Institute"/>
            <person name="Kuo A."/>
            <person name="Kohler A."/>
            <person name="Costa M.D."/>
            <person name="Nagy L.G."/>
            <person name="Floudas D."/>
            <person name="Copeland A."/>
            <person name="Barry K.W."/>
            <person name="Cichocki N."/>
            <person name="Veneault-Fourrey C."/>
            <person name="LaButti K."/>
            <person name="Lindquist E.A."/>
            <person name="Lipzen A."/>
            <person name="Lundell T."/>
            <person name="Morin E."/>
            <person name="Murat C."/>
            <person name="Sun H."/>
            <person name="Tunlid A."/>
            <person name="Henrissat B."/>
            <person name="Grigoriev I.V."/>
            <person name="Hibbett D.S."/>
            <person name="Martin F."/>
            <person name="Nordberg H.P."/>
            <person name="Cantor M.N."/>
            <person name="Hua S.X."/>
        </authorList>
    </citation>
    <scope>NUCLEOTIDE SEQUENCE [LARGE SCALE GENOMIC DNA]</scope>
    <source>
        <strain evidence="4 5">Marx 270</strain>
    </source>
</reference>
<dbReference type="AlphaFoldDB" id="A0A0C3J4V1"/>
<dbReference type="EMBL" id="KN831973">
    <property type="protein sequence ID" value="KIO04113.1"/>
    <property type="molecule type" value="Genomic_DNA"/>
</dbReference>
<dbReference type="InParanoid" id="A0A0C3J4V1"/>
<dbReference type="PANTHER" id="PTHR13134:SF3">
    <property type="entry name" value="TRAFFICKING PROTEIN PARTICLE COMPLEX SUBUNIT 13"/>
    <property type="match status" value="1"/>
</dbReference>
<dbReference type="InterPro" id="IPR055429">
    <property type="entry name" value="TRAPPC13_M"/>
</dbReference>
<evidence type="ECO:0000259" key="2">
    <source>
        <dbReference type="Pfam" id="PF06159"/>
    </source>
</evidence>
<dbReference type="OrthoDB" id="10250284at2759"/>
<sequence length="661" mass="71274">MTDFDGQGHPLSLKVMRVSRPGLASAWEPFYSSSSSFSARSTASILSLQGKTPLPGHPKTLRDLSHASEFLALPAAFGAIQLGETFSSCICVNNEAANTNIEGVSVKVEMQTTNSKVLLAEVGKKLAVGDVLEVVVHHEVKELGQHVLACTVSYRLPPGLRHHTPPGLATEGAGDPSLQGFRKYYKFVVTNPLSVKTKVHVPRSPSALLDPIEREKVFLEVHIQNTTQEPMWFERIDLECAEGWTATDVNRIIRITGAGDTESAEESTPLFSGSMALMQPQATRQYIYVLLPTTIPTFPAPAQPGSVISLGKLDISWRAHFGEPGRLLTSMLTRRVPGASQPPPLPALPSPQQPASAIPPYLQRVGTPSSPRLHSPQLPPSRSASPGPHRPASPFRNRPVVPIPRPQSPAGSIANAAAPAPQALPLAIGPEQISDVQVDLVTTRKVQQPVHVYDPFTIEFKLTVSASIPKRIQNQTVSIVVQHLRPPRASSAAESSVANSNRDLMGRFSTSSHVRNAPTVPDRLLVTSPSVQINSGRNNLIPLSPSLPPPHFATADQIRDAKLKGCTFVGPSSLALESIKLCTPPAQSSGEDIHPAARTEGSRQFELTFIPLQTGYICVGGLRILLVDHELSDAEASVHRLVKEPKTLREYDVVGEVWVSS</sequence>
<dbReference type="GO" id="GO:1990072">
    <property type="term" value="C:TRAPPIII protein complex"/>
    <property type="evidence" value="ECO:0007669"/>
    <property type="project" value="TreeGrafter"/>
</dbReference>
<reference evidence="5" key="2">
    <citation type="submission" date="2015-01" db="EMBL/GenBank/DDBJ databases">
        <title>Evolutionary Origins and Diversification of the Mycorrhizal Mutualists.</title>
        <authorList>
            <consortium name="DOE Joint Genome Institute"/>
            <consortium name="Mycorrhizal Genomics Consortium"/>
            <person name="Kohler A."/>
            <person name="Kuo A."/>
            <person name="Nagy L.G."/>
            <person name="Floudas D."/>
            <person name="Copeland A."/>
            <person name="Barry K.W."/>
            <person name="Cichocki N."/>
            <person name="Veneault-Fourrey C."/>
            <person name="LaButti K."/>
            <person name="Lindquist E.A."/>
            <person name="Lipzen A."/>
            <person name="Lundell T."/>
            <person name="Morin E."/>
            <person name="Murat C."/>
            <person name="Riley R."/>
            <person name="Ohm R."/>
            <person name="Sun H."/>
            <person name="Tunlid A."/>
            <person name="Henrissat B."/>
            <person name="Grigoriev I.V."/>
            <person name="Hibbett D.S."/>
            <person name="Martin F."/>
        </authorList>
    </citation>
    <scope>NUCLEOTIDE SEQUENCE [LARGE SCALE GENOMIC DNA]</scope>
    <source>
        <strain evidence="5">Marx 270</strain>
    </source>
</reference>
<dbReference type="Proteomes" id="UP000054217">
    <property type="component" value="Unassembled WGS sequence"/>
</dbReference>
<feature type="compositionally biased region" description="Pro residues" evidence="1">
    <location>
        <begin position="340"/>
        <end position="352"/>
    </location>
</feature>
<organism evidence="4 5">
    <name type="scientific">Pisolithus tinctorius Marx 270</name>
    <dbReference type="NCBI Taxonomy" id="870435"/>
    <lineage>
        <taxon>Eukaryota</taxon>
        <taxon>Fungi</taxon>
        <taxon>Dikarya</taxon>
        <taxon>Basidiomycota</taxon>
        <taxon>Agaricomycotina</taxon>
        <taxon>Agaricomycetes</taxon>
        <taxon>Agaricomycetidae</taxon>
        <taxon>Boletales</taxon>
        <taxon>Sclerodermatineae</taxon>
        <taxon>Pisolithaceae</taxon>
        <taxon>Pisolithus</taxon>
    </lineage>
</organism>
<evidence type="ECO:0000313" key="5">
    <source>
        <dbReference type="Proteomes" id="UP000054217"/>
    </source>
</evidence>
<feature type="domain" description="Trafficking protein particle complex subunit 13 middle" evidence="3">
    <location>
        <begin position="193"/>
        <end position="337"/>
    </location>
</feature>
<keyword evidence="5" id="KW-1185">Reference proteome</keyword>
<protein>
    <submittedName>
        <fullName evidence="4">Uncharacterized protein</fullName>
    </submittedName>
</protein>
<evidence type="ECO:0000256" key="1">
    <source>
        <dbReference type="SAM" id="MobiDB-lite"/>
    </source>
</evidence>
<feature type="region of interest" description="Disordered" evidence="1">
    <location>
        <begin position="335"/>
        <end position="415"/>
    </location>
</feature>